<evidence type="ECO:0000256" key="3">
    <source>
        <dbReference type="ARBA" id="ARBA00023136"/>
    </source>
</evidence>
<sequence>MRAARLVLPLALLLLAGCASVPPVGTTTPAAPTPRSAAARDLSRLPAPKGRITVAVYNLRDQTGQYKPVPDSSFSTAVTQGGAAFLIRALADSGWFTPVEREGLQNLLTERRIVRSIESPADKGSPAVQLPSLTPASVLVEGGIVGYETDLRTGGAGVAYLGVSASTQYRTDQVTVILRAVDVRTGAVLVSASTTKTVLSYQFQTGIFKYVSFKKLLEFEAGFTRNEPIQLCVSEAIEAAVIQLIGRGLQARVWAGSADGASDDPVFAPYLSTAGEEPADVPGSSHQPYAAKADL</sequence>
<dbReference type="Gene3D" id="3.40.50.10610">
    <property type="entry name" value="ABC-type transport auxiliary lipoprotein component"/>
    <property type="match status" value="2"/>
</dbReference>
<evidence type="ECO:0000256" key="1">
    <source>
        <dbReference type="ARBA" id="ARBA00022475"/>
    </source>
</evidence>
<keyword evidence="2 7" id="KW-0732">Signal</keyword>
<accession>A0A848H7K5</accession>
<protein>
    <submittedName>
        <fullName evidence="8">Curli production assembly/transport protein CsgG</fullName>
    </submittedName>
</protein>
<keyword evidence="9" id="KW-1185">Reference proteome</keyword>
<dbReference type="PANTHER" id="PTHR41164">
    <property type="entry name" value="CURLI PRODUCTION ASSEMBLY/TRANSPORT COMPONENT CSGG"/>
    <property type="match status" value="1"/>
</dbReference>
<reference evidence="8 9" key="1">
    <citation type="submission" date="2020-04" db="EMBL/GenBank/DDBJ databases">
        <title>Ramlibacter sp. G-1-2-2 isolated from soil.</title>
        <authorList>
            <person name="Dahal R.H."/>
        </authorList>
    </citation>
    <scope>NUCLEOTIDE SEQUENCE [LARGE SCALE GENOMIC DNA]</scope>
    <source>
        <strain evidence="8 9">G-1-2-2</strain>
    </source>
</reference>
<feature type="region of interest" description="Disordered" evidence="6">
    <location>
        <begin position="275"/>
        <end position="295"/>
    </location>
</feature>
<feature type="chain" id="PRO_5032535899" evidence="7">
    <location>
        <begin position="22"/>
        <end position="295"/>
    </location>
</feature>
<dbReference type="PANTHER" id="PTHR41164:SF1">
    <property type="entry name" value="CURLI PRODUCTION ASSEMBLY_TRANSPORT COMPONENT CSGG"/>
    <property type="match status" value="1"/>
</dbReference>
<dbReference type="Pfam" id="PF03783">
    <property type="entry name" value="CsgG"/>
    <property type="match status" value="1"/>
</dbReference>
<keyword evidence="3" id="KW-0472">Membrane</keyword>
<keyword evidence="1" id="KW-1003">Cell membrane</keyword>
<dbReference type="RefSeq" id="WP_169420208.1">
    <property type="nucleotide sequence ID" value="NZ_JABBFX010000002.1"/>
</dbReference>
<evidence type="ECO:0000256" key="7">
    <source>
        <dbReference type="SAM" id="SignalP"/>
    </source>
</evidence>
<dbReference type="InterPro" id="IPR005534">
    <property type="entry name" value="Curli_assmbl/transp-comp_CsgG"/>
</dbReference>
<dbReference type="Proteomes" id="UP000541185">
    <property type="component" value="Unassembled WGS sequence"/>
</dbReference>
<gene>
    <name evidence="8" type="ORF">HHL11_19290</name>
</gene>
<name>A0A848H7K5_9BURK</name>
<keyword evidence="4" id="KW-0564">Palmitate</keyword>
<evidence type="ECO:0000256" key="4">
    <source>
        <dbReference type="ARBA" id="ARBA00023139"/>
    </source>
</evidence>
<proteinExistence type="predicted"/>
<dbReference type="PROSITE" id="PS51257">
    <property type="entry name" value="PROKAR_LIPOPROTEIN"/>
    <property type="match status" value="1"/>
</dbReference>
<keyword evidence="5" id="KW-0449">Lipoprotein</keyword>
<dbReference type="EMBL" id="JABBFX010000002">
    <property type="protein sequence ID" value="NML45902.1"/>
    <property type="molecule type" value="Genomic_DNA"/>
</dbReference>
<evidence type="ECO:0000256" key="2">
    <source>
        <dbReference type="ARBA" id="ARBA00022729"/>
    </source>
</evidence>
<organism evidence="8 9">
    <name type="scientific">Ramlibacter agri</name>
    <dbReference type="NCBI Taxonomy" id="2728837"/>
    <lineage>
        <taxon>Bacteria</taxon>
        <taxon>Pseudomonadati</taxon>
        <taxon>Pseudomonadota</taxon>
        <taxon>Betaproteobacteria</taxon>
        <taxon>Burkholderiales</taxon>
        <taxon>Comamonadaceae</taxon>
        <taxon>Ramlibacter</taxon>
    </lineage>
</organism>
<evidence type="ECO:0000313" key="9">
    <source>
        <dbReference type="Proteomes" id="UP000541185"/>
    </source>
</evidence>
<dbReference type="AlphaFoldDB" id="A0A848H7K5"/>
<feature type="signal peptide" evidence="7">
    <location>
        <begin position="1"/>
        <end position="21"/>
    </location>
</feature>
<comment type="caution">
    <text evidence="8">The sequence shown here is derived from an EMBL/GenBank/DDBJ whole genome shotgun (WGS) entry which is preliminary data.</text>
</comment>
<evidence type="ECO:0000313" key="8">
    <source>
        <dbReference type="EMBL" id="NML45902.1"/>
    </source>
</evidence>
<evidence type="ECO:0000256" key="5">
    <source>
        <dbReference type="ARBA" id="ARBA00023288"/>
    </source>
</evidence>
<dbReference type="GO" id="GO:0030288">
    <property type="term" value="C:outer membrane-bounded periplasmic space"/>
    <property type="evidence" value="ECO:0007669"/>
    <property type="project" value="InterPro"/>
</dbReference>
<evidence type="ECO:0000256" key="6">
    <source>
        <dbReference type="SAM" id="MobiDB-lite"/>
    </source>
</evidence>